<dbReference type="EMBL" id="JAUUDS010000001">
    <property type="protein sequence ID" value="MDP1025826.1"/>
    <property type="molecule type" value="Genomic_DNA"/>
</dbReference>
<feature type="transmembrane region" description="Helical" evidence="2">
    <location>
        <begin position="21"/>
        <end position="41"/>
    </location>
</feature>
<dbReference type="Proteomes" id="UP001230685">
    <property type="component" value="Unassembled WGS sequence"/>
</dbReference>
<evidence type="ECO:0000313" key="3">
    <source>
        <dbReference type="EMBL" id="MDP1025826.1"/>
    </source>
</evidence>
<keyword evidence="2" id="KW-0472">Membrane</keyword>
<keyword evidence="4" id="KW-1185">Reference proteome</keyword>
<comment type="caution">
    <text evidence="3">The sequence shown here is derived from an EMBL/GenBank/DDBJ whole genome shotgun (WGS) entry which is preliminary data.</text>
</comment>
<evidence type="ECO:0000313" key="4">
    <source>
        <dbReference type="Proteomes" id="UP001230685"/>
    </source>
</evidence>
<feature type="region of interest" description="Disordered" evidence="1">
    <location>
        <begin position="101"/>
        <end position="125"/>
    </location>
</feature>
<keyword evidence="2" id="KW-0812">Transmembrane</keyword>
<proteinExistence type="predicted"/>
<sequence length="141" mass="15182">MTRSVSETARPASARYPLRQVPGFGGAAVGVTVVLLLSRWTPAEVASVMATAGLPGAPDPLAFAVTAGIAAGVVVWAALYLIWGRGGWGDRPWRREERRRPLSYADLGPPPPREQPLPSDLDQPLSAFDPEAIAFNQRRLR</sequence>
<organism evidence="3 4">
    <name type="scientific">Sphingomonas aurea</name>
    <dbReference type="NCBI Taxonomy" id="3063994"/>
    <lineage>
        <taxon>Bacteria</taxon>
        <taxon>Pseudomonadati</taxon>
        <taxon>Pseudomonadota</taxon>
        <taxon>Alphaproteobacteria</taxon>
        <taxon>Sphingomonadales</taxon>
        <taxon>Sphingomonadaceae</taxon>
        <taxon>Sphingomonas</taxon>
    </lineage>
</organism>
<keyword evidence="2" id="KW-1133">Transmembrane helix</keyword>
<name>A0ABT9EFT0_9SPHN</name>
<dbReference type="RefSeq" id="WP_305171408.1">
    <property type="nucleotide sequence ID" value="NZ_JAUUDS010000001.1"/>
</dbReference>
<evidence type="ECO:0000256" key="1">
    <source>
        <dbReference type="SAM" id="MobiDB-lite"/>
    </source>
</evidence>
<evidence type="ECO:0000256" key="2">
    <source>
        <dbReference type="SAM" id="Phobius"/>
    </source>
</evidence>
<reference evidence="3 4" key="1">
    <citation type="submission" date="2023-07" db="EMBL/GenBank/DDBJ databases">
        <authorList>
            <person name="Kim M.K."/>
        </authorList>
    </citation>
    <scope>NUCLEOTIDE SEQUENCE [LARGE SCALE GENOMIC DNA]</scope>
    <source>
        <strain evidence="3 4">KR1UV-12</strain>
    </source>
</reference>
<feature type="transmembrane region" description="Helical" evidence="2">
    <location>
        <begin position="61"/>
        <end position="83"/>
    </location>
</feature>
<accession>A0ABT9EFT0</accession>
<protein>
    <submittedName>
        <fullName evidence="3">Uncharacterized protein</fullName>
    </submittedName>
</protein>
<gene>
    <name evidence="3" type="ORF">Q5H91_01230</name>
</gene>